<dbReference type="Proteomes" id="UP001595420">
    <property type="component" value="Unassembled WGS sequence"/>
</dbReference>
<reference evidence="2" key="1">
    <citation type="journal article" date="2019" name="Int. J. Syst. Evol. Microbiol.">
        <title>The Global Catalogue of Microorganisms (GCM) 10K type strain sequencing project: providing services to taxonomists for standard genome sequencing and annotation.</title>
        <authorList>
            <consortium name="The Broad Institute Genomics Platform"/>
            <consortium name="The Broad Institute Genome Sequencing Center for Infectious Disease"/>
            <person name="Wu L."/>
            <person name="Ma J."/>
        </authorList>
    </citation>
    <scope>NUCLEOTIDE SEQUENCE [LARGE SCALE GENOMIC DNA]</scope>
    <source>
        <strain evidence="2">CGMCC 1.16855</strain>
    </source>
</reference>
<accession>A0ABV7C4T5</accession>
<keyword evidence="2" id="KW-1185">Reference proteome</keyword>
<comment type="caution">
    <text evidence="1">The sequence shown here is derived from an EMBL/GenBank/DDBJ whole genome shotgun (WGS) entry which is preliminary data.</text>
</comment>
<name>A0ABV7C4T5_9PROT</name>
<sequence length="241" mass="26402">MRFKELDFRPTPLGILSLRCRRPPDQHQDIYEIKLNDDFLMSSQFTYAEIALARLGLAALYGAGLDVVVGGLGLGHTAAAVLEDLRVRSLRVVEALPDVIGWHKAGLLPLGAGLIADPRCELVHGDFFAFCAAPDQRFASGMQSEKAHAILVDIDHSPSRLLHPSHAPFYEPDGLRGVLGHLYPGGIFALWSDDPPDPGFVATLTMIFADVETHVVRFDSLHGDHEVSNTIYVARRSSELT</sequence>
<protein>
    <submittedName>
        <fullName evidence="1">Spermidine synthase</fullName>
    </submittedName>
</protein>
<dbReference type="RefSeq" id="WP_216840188.1">
    <property type="nucleotide sequence ID" value="NZ_JAFNJS010000014.1"/>
</dbReference>
<dbReference type="EMBL" id="JBHRSB010000014">
    <property type="protein sequence ID" value="MFC3003738.1"/>
    <property type="molecule type" value="Genomic_DNA"/>
</dbReference>
<organism evidence="1 2">
    <name type="scientific">Falsiroseomonas tokyonensis</name>
    <dbReference type="NCBI Taxonomy" id="430521"/>
    <lineage>
        <taxon>Bacteria</taxon>
        <taxon>Pseudomonadati</taxon>
        <taxon>Pseudomonadota</taxon>
        <taxon>Alphaproteobacteria</taxon>
        <taxon>Acetobacterales</taxon>
        <taxon>Roseomonadaceae</taxon>
        <taxon>Falsiroseomonas</taxon>
    </lineage>
</organism>
<gene>
    <name evidence="1" type="ORF">ACFOD3_27845</name>
</gene>
<proteinExistence type="predicted"/>
<evidence type="ECO:0000313" key="2">
    <source>
        <dbReference type="Proteomes" id="UP001595420"/>
    </source>
</evidence>
<evidence type="ECO:0000313" key="1">
    <source>
        <dbReference type="EMBL" id="MFC3003738.1"/>
    </source>
</evidence>